<dbReference type="AlphaFoldDB" id="A0A2G5VED3"/>
<name>A0A2G5VED3_9PELO</name>
<protein>
    <submittedName>
        <fullName evidence="1">Uncharacterized protein</fullName>
    </submittedName>
</protein>
<dbReference type="Proteomes" id="UP000230233">
    <property type="component" value="Chromosome I"/>
</dbReference>
<reference evidence="2" key="1">
    <citation type="submission" date="2017-10" db="EMBL/GenBank/DDBJ databases">
        <title>Rapid genome shrinkage in a self-fertile nematode reveals novel sperm competition proteins.</title>
        <authorList>
            <person name="Yin D."/>
            <person name="Schwarz E.M."/>
            <person name="Thomas C.G."/>
            <person name="Felde R.L."/>
            <person name="Korf I.F."/>
            <person name="Cutter A.D."/>
            <person name="Schartner C.M."/>
            <person name="Ralston E.J."/>
            <person name="Meyer B.J."/>
            <person name="Haag E.S."/>
        </authorList>
    </citation>
    <scope>NUCLEOTIDE SEQUENCE [LARGE SCALE GENOMIC DNA]</scope>
    <source>
        <strain evidence="2">JU1422</strain>
    </source>
</reference>
<evidence type="ECO:0000313" key="2">
    <source>
        <dbReference type="Proteomes" id="UP000230233"/>
    </source>
</evidence>
<gene>
    <name evidence="1" type="primary">Cnig_chr_I.g1121</name>
    <name evidence="1" type="ORF">B9Z55_001121</name>
</gene>
<dbReference type="EMBL" id="PDUG01000001">
    <property type="protein sequence ID" value="PIC50070.1"/>
    <property type="molecule type" value="Genomic_DNA"/>
</dbReference>
<organism evidence="1 2">
    <name type="scientific">Caenorhabditis nigoni</name>
    <dbReference type="NCBI Taxonomy" id="1611254"/>
    <lineage>
        <taxon>Eukaryota</taxon>
        <taxon>Metazoa</taxon>
        <taxon>Ecdysozoa</taxon>
        <taxon>Nematoda</taxon>
        <taxon>Chromadorea</taxon>
        <taxon>Rhabditida</taxon>
        <taxon>Rhabditina</taxon>
        <taxon>Rhabditomorpha</taxon>
        <taxon>Rhabditoidea</taxon>
        <taxon>Rhabditidae</taxon>
        <taxon>Peloderinae</taxon>
        <taxon>Caenorhabditis</taxon>
    </lineage>
</organism>
<keyword evidence="2" id="KW-1185">Reference proteome</keyword>
<sequence length="96" mass="10944">MDCDALSNEDELAVEVYAVFTVHGFHRSFSERDIINLLDDQMERGYTESKLRELNKTLAQVLQDSKHFRNCGPGEWKAIPANGMDHIHESLAGRPQ</sequence>
<evidence type="ECO:0000313" key="1">
    <source>
        <dbReference type="EMBL" id="PIC50070.1"/>
    </source>
</evidence>
<proteinExistence type="predicted"/>
<dbReference type="OrthoDB" id="10501501at2759"/>
<comment type="caution">
    <text evidence="1">The sequence shown here is derived from an EMBL/GenBank/DDBJ whole genome shotgun (WGS) entry which is preliminary data.</text>
</comment>
<accession>A0A2G5VED3</accession>